<dbReference type="NCBIfam" id="TIGR03618">
    <property type="entry name" value="Rv1155_F420"/>
    <property type="match status" value="1"/>
</dbReference>
<gene>
    <name evidence="3" type="ORF">ACFQ3F_00410</name>
</gene>
<dbReference type="PANTHER" id="PTHR35176">
    <property type="entry name" value="HEME OXYGENASE HI_0854-RELATED"/>
    <property type="match status" value="1"/>
</dbReference>
<dbReference type="Pfam" id="PF01243">
    <property type="entry name" value="PNPOx_N"/>
    <property type="match status" value="1"/>
</dbReference>
<dbReference type="InterPro" id="IPR012349">
    <property type="entry name" value="Split_barrel_FMN-bd"/>
</dbReference>
<dbReference type="EMBL" id="JBHTLX010000002">
    <property type="protein sequence ID" value="MFD1246237.1"/>
    <property type="molecule type" value="Genomic_DNA"/>
</dbReference>
<feature type="domain" description="Pyridoxamine 5'-phosphate oxidase N-terminal" evidence="2">
    <location>
        <begin position="15"/>
        <end position="130"/>
    </location>
</feature>
<dbReference type="SUPFAM" id="SSF50475">
    <property type="entry name" value="FMN-binding split barrel"/>
    <property type="match status" value="1"/>
</dbReference>
<evidence type="ECO:0000313" key="3">
    <source>
        <dbReference type="EMBL" id="MFD1246237.1"/>
    </source>
</evidence>
<dbReference type="RefSeq" id="WP_367921265.1">
    <property type="nucleotide sequence ID" value="NZ_BAABAC010000041.1"/>
</dbReference>
<dbReference type="InterPro" id="IPR011576">
    <property type="entry name" value="Pyridox_Oxase_N"/>
</dbReference>
<name>A0ABW3VTN8_9ACTN</name>
<reference evidence="4" key="1">
    <citation type="journal article" date="2019" name="Int. J. Syst. Evol. Microbiol.">
        <title>The Global Catalogue of Microorganisms (GCM) 10K type strain sequencing project: providing services to taxonomists for standard genome sequencing and annotation.</title>
        <authorList>
            <consortium name="The Broad Institute Genomics Platform"/>
            <consortium name="The Broad Institute Genome Sequencing Center for Infectious Disease"/>
            <person name="Wu L."/>
            <person name="Ma J."/>
        </authorList>
    </citation>
    <scope>NUCLEOTIDE SEQUENCE [LARGE SCALE GENOMIC DNA]</scope>
    <source>
        <strain evidence="4">CCUG 52478</strain>
    </source>
</reference>
<evidence type="ECO:0000313" key="4">
    <source>
        <dbReference type="Proteomes" id="UP001597229"/>
    </source>
</evidence>
<accession>A0ABW3VTN8</accession>
<protein>
    <submittedName>
        <fullName evidence="3">Pyridoxamine 5'-phosphate oxidase family protein</fullName>
    </submittedName>
</protein>
<sequence>MPSWLPDWSAVPATLAGFWAEYHLCTLSTLDRYGAPHAVPVGAMLDVEQECAWIITRGTSQKIRNLRTDPRLTVTQVDRARWASLVGTGEVREDAASIERACELYAARYRPPSASPTRVAVRITVARVRGSAQVLPGAATAP</sequence>
<evidence type="ECO:0000256" key="1">
    <source>
        <dbReference type="ARBA" id="ARBA00023002"/>
    </source>
</evidence>
<dbReference type="Proteomes" id="UP001597229">
    <property type="component" value="Unassembled WGS sequence"/>
</dbReference>
<proteinExistence type="predicted"/>
<keyword evidence="1" id="KW-0560">Oxidoreductase</keyword>
<organism evidence="3 4">
    <name type="scientific">Nocardioides ginsengisoli</name>
    <dbReference type="NCBI Taxonomy" id="363868"/>
    <lineage>
        <taxon>Bacteria</taxon>
        <taxon>Bacillati</taxon>
        <taxon>Actinomycetota</taxon>
        <taxon>Actinomycetes</taxon>
        <taxon>Propionibacteriales</taxon>
        <taxon>Nocardioidaceae</taxon>
        <taxon>Nocardioides</taxon>
    </lineage>
</organism>
<evidence type="ECO:0000259" key="2">
    <source>
        <dbReference type="Pfam" id="PF01243"/>
    </source>
</evidence>
<dbReference type="PANTHER" id="PTHR35176:SF1">
    <property type="entry name" value="F420H(2)-DEPENDENT BILIVERDIN REDUCTASE"/>
    <property type="match status" value="1"/>
</dbReference>
<dbReference type="InterPro" id="IPR052019">
    <property type="entry name" value="F420H2_bilvrd_red/Heme_oxyg"/>
</dbReference>
<comment type="caution">
    <text evidence="3">The sequence shown here is derived from an EMBL/GenBank/DDBJ whole genome shotgun (WGS) entry which is preliminary data.</text>
</comment>
<dbReference type="Gene3D" id="2.30.110.10">
    <property type="entry name" value="Electron Transport, Fmn-binding Protein, Chain A"/>
    <property type="match status" value="1"/>
</dbReference>
<dbReference type="InterPro" id="IPR019920">
    <property type="entry name" value="F420-binding_dom_put"/>
</dbReference>
<keyword evidence="4" id="KW-1185">Reference proteome</keyword>